<dbReference type="AlphaFoldDB" id="T0RBE6"/>
<keyword evidence="2" id="KW-1185">Reference proteome</keyword>
<dbReference type="GeneID" id="19953448"/>
<dbReference type="EMBL" id="JH767183">
    <property type="protein sequence ID" value="EQC29473.1"/>
    <property type="molecule type" value="Genomic_DNA"/>
</dbReference>
<accession>T0RBE6</accession>
<dbReference type="Proteomes" id="UP000030762">
    <property type="component" value="Unassembled WGS sequence"/>
</dbReference>
<dbReference type="VEuPathDB" id="FungiDB:SDRG_12721"/>
<name>T0RBE6_SAPDV</name>
<reference evidence="1 2" key="1">
    <citation type="submission" date="2012-04" db="EMBL/GenBank/DDBJ databases">
        <title>The Genome Sequence of Saprolegnia declina VS20.</title>
        <authorList>
            <consortium name="The Broad Institute Genome Sequencing Platform"/>
            <person name="Russ C."/>
            <person name="Nusbaum C."/>
            <person name="Tyler B."/>
            <person name="van West P."/>
            <person name="Dieguez-Uribeondo J."/>
            <person name="de Bruijn I."/>
            <person name="Tripathy S."/>
            <person name="Jiang R."/>
            <person name="Young S.K."/>
            <person name="Zeng Q."/>
            <person name="Gargeya S."/>
            <person name="Fitzgerald M."/>
            <person name="Haas B."/>
            <person name="Abouelleil A."/>
            <person name="Alvarado L."/>
            <person name="Arachchi H.M."/>
            <person name="Berlin A."/>
            <person name="Chapman S.B."/>
            <person name="Goldberg J."/>
            <person name="Griggs A."/>
            <person name="Gujja S."/>
            <person name="Hansen M."/>
            <person name="Howarth C."/>
            <person name="Imamovic A."/>
            <person name="Larimer J."/>
            <person name="McCowen C."/>
            <person name="Montmayeur A."/>
            <person name="Murphy C."/>
            <person name="Neiman D."/>
            <person name="Pearson M."/>
            <person name="Priest M."/>
            <person name="Roberts A."/>
            <person name="Saif S."/>
            <person name="Shea T."/>
            <person name="Sisk P."/>
            <person name="Sykes S."/>
            <person name="Wortman J."/>
            <person name="Nusbaum C."/>
            <person name="Birren B."/>
        </authorList>
    </citation>
    <scope>NUCLEOTIDE SEQUENCE [LARGE SCALE GENOMIC DNA]</scope>
    <source>
        <strain evidence="1 2">VS20</strain>
    </source>
</reference>
<organism evidence="1 2">
    <name type="scientific">Saprolegnia diclina (strain VS20)</name>
    <dbReference type="NCBI Taxonomy" id="1156394"/>
    <lineage>
        <taxon>Eukaryota</taxon>
        <taxon>Sar</taxon>
        <taxon>Stramenopiles</taxon>
        <taxon>Oomycota</taxon>
        <taxon>Saprolegniomycetes</taxon>
        <taxon>Saprolegniales</taxon>
        <taxon>Saprolegniaceae</taxon>
        <taxon>Saprolegnia</taxon>
    </lineage>
</organism>
<gene>
    <name evidence="1" type="ORF">SDRG_12721</name>
</gene>
<sequence length="107" mass="12018">MIFAADCNRTDVLSYLLSYDTTKAKAVQAMKKALLNDDSYFRTAVLPNFKRAGFPRTHHINVDDIKNDDAVAAAIALYDNDEAADDSGYESDELCMFHRIWSPIPRG</sequence>
<protein>
    <submittedName>
        <fullName evidence="1">Uncharacterized protein</fullName>
    </submittedName>
</protein>
<dbReference type="InParanoid" id="T0RBE6"/>
<evidence type="ECO:0000313" key="2">
    <source>
        <dbReference type="Proteomes" id="UP000030762"/>
    </source>
</evidence>
<proteinExistence type="predicted"/>
<evidence type="ECO:0000313" key="1">
    <source>
        <dbReference type="EMBL" id="EQC29473.1"/>
    </source>
</evidence>
<dbReference type="RefSeq" id="XP_008617025.1">
    <property type="nucleotide sequence ID" value="XM_008618803.1"/>
</dbReference>